<evidence type="ECO:0000256" key="4">
    <source>
        <dbReference type="ARBA" id="ARBA00022525"/>
    </source>
</evidence>
<evidence type="ECO:0000256" key="9">
    <source>
        <dbReference type="RuleBase" id="RU361169"/>
    </source>
</evidence>
<feature type="signal peptide" evidence="10">
    <location>
        <begin position="1"/>
        <end position="20"/>
    </location>
</feature>
<dbReference type="GO" id="GO:0005975">
    <property type="term" value="P:carbohydrate metabolic process"/>
    <property type="evidence" value="ECO:0007669"/>
    <property type="project" value="InterPro"/>
</dbReference>
<dbReference type="InterPro" id="IPR011050">
    <property type="entry name" value="Pectin_lyase_fold/virulence"/>
</dbReference>
<protein>
    <submittedName>
        <fullName evidence="11">Glycoside hydrolase, family 28</fullName>
    </submittedName>
</protein>
<dbReference type="SUPFAM" id="SSF51126">
    <property type="entry name" value="Pectin lyase-like"/>
    <property type="match status" value="2"/>
</dbReference>
<dbReference type="GO" id="GO:0004650">
    <property type="term" value="F:polygalacturonase activity"/>
    <property type="evidence" value="ECO:0007669"/>
    <property type="project" value="InterPro"/>
</dbReference>
<keyword evidence="5 9" id="KW-0378">Hydrolase</keyword>
<evidence type="ECO:0000256" key="6">
    <source>
        <dbReference type="ARBA" id="ARBA00023295"/>
    </source>
</evidence>
<keyword evidence="3" id="KW-0134">Cell wall</keyword>
<name>A0A118K3A8_CYNCS</name>
<evidence type="ECO:0000256" key="8">
    <source>
        <dbReference type="PROSITE-ProRule" id="PRU10052"/>
    </source>
</evidence>
<feature type="chain" id="PRO_5007159924" evidence="10">
    <location>
        <begin position="21"/>
        <end position="527"/>
    </location>
</feature>
<comment type="similarity">
    <text evidence="2 9">Belongs to the glycosyl hydrolase 28 family.</text>
</comment>
<dbReference type="Gene3D" id="2.160.20.10">
    <property type="entry name" value="Single-stranded right-handed beta-helix, Pectin lyase-like"/>
    <property type="match status" value="2"/>
</dbReference>
<dbReference type="PANTHER" id="PTHR31375">
    <property type="match status" value="1"/>
</dbReference>
<keyword evidence="10" id="KW-0732">Signal</keyword>
<organism evidence="11 12">
    <name type="scientific">Cynara cardunculus var. scolymus</name>
    <name type="common">Globe artichoke</name>
    <name type="synonym">Cynara scolymus</name>
    <dbReference type="NCBI Taxonomy" id="59895"/>
    <lineage>
        <taxon>Eukaryota</taxon>
        <taxon>Viridiplantae</taxon>
        <taxon>Streptophyta</taxon>
        <taxon>Embryophyta</taxon>
        <taxon>Tracheophyta</taxon>
        <taxon>Spermatophyta</taxon>
        <taxon>Magnoliopsida</taxon>
        <taxon>eudicotyledons</taxon>
        <taxon>Gunneridae</taxon>
        <taxon>Pentapetalae</taxon>
        <taxon>asterids</taxon>
        <taxon>campanulids</taxon>
        <taxon>Asterales</taxon>
        <taxon>Asteraceae</taxon>
        <taxon>Carduoideae</taxon>
        <taxon>Cardueae</taxon>
        <taxon>Carduinae</taxon>
        <taxon>Cynara</taxon>
    </lineage>
</organism>
<feature type="active site" evidence="8">
    <location>
        <position position="268"/>
    </location>
</feature>
<evidence type="ECO:0000256" key="1">
    <source>
        <dbReference type="ARBA" id="ARBA00004191"/>
    </source>
</evidence>
<dbReference type="Pfam" id="PF00295">
    <property type="entry name" value="Glyco_hydro_28"/>
    <property type="match status" value="2"/>
</dbReference>
<dbReference type="AlphaFoldDB" id="A0A118K3A8"/>
<keyword evidence="4" id="KW-0964">Secreted</keyword>
<dbReference type="CDD" id="cd23659">
    <property type="entry name" value="USP_At3g01520-like"/>
    <property type="match status" value="1"/>
</dbReference>
<dbReference type="SUPFAM" id="SSF52402">
    <property type="entry name" value="Adenine nucleotide alpha hydrolases-like"/>
    <property type="match status" value="1"/>
</dbReference>
<dbReference type="Gramene" id="KVI05655">
    <property type="protein sequence ID" value="KVI05655"/>
    <property type="gene ID" value="Ccrd_016017"/>
</dbReference>
<dbReference type="GO" id="GO:0071555">
    <property type="term" value="P:cell wall organization"/>
    <property type="evidence" value="ECO:0007669"/>
    <property type="project" value="UniProtKB-KW"/>
</dbReference>
<accession>A0A118K3A8</accession>
<gene>
    <name evidence="11" type="ORF">Ccrd_016017</name>
</gene>
<keyword evidence="7" id="KW-0961">Cell wall biogenesis/degradation</keyword>
<dbReference type="EMBL" id="LEKV01001865">
    <property type="protein sequence ID" value="KVI05655.1"/>
    <property type="molecule type" value="Genomic_DNA"/>
</dbReference>
<dbReference type="OMA" id="CRNVVNV"/>
<comment type="caution">
    <text evidence="11">The sequence shown here is derived from an EMBL/GenBank/DDBJ whole genome shotgun (WGS) entry which is preliminary data.</text>
</comment>
<dbReference type="InterPro" id="IPR000743">
    <property type="entry name" value="Glyco_hydro_28"/>
</dbReference>
<dbReference type="PROSITE" id="PS00502">
    <property type="entry name" value="POLYGALACTURONASE"/>
    <property type="match status" value="1"/>
</dbReference>
<dbReference type="Proteomes" id="UP000243975">
    <property type="component" value="Unassembled WGS sequence"/>
</dbReference>
<proteinExistence type="inferred from homology"/>
<evidence type="ECO:0000256" key="5">
    <source>
        <dbReference type="ARBA" id="ARBA00022801"/>
    </source>
</evidence>
<evidence type="ECO:0000256" key="7">
    <source>
        <dbReference type="ARBA" id="ARBA00023316"/>
    </source>
</evidence>
<keyword evidence="6 9" id="KW-0326">Glycosidase</keyword>
<keyword evidence="12" id="KW-1185">Reference proteome</keyword>
<reference evidence="11 12" key="1">
    <citation type="journal article" date="2016" name="Sci. Rep.">
        <title>The genome sequence of the outbreeding globe artichoke constructed de novo incorporating a phase-aware low-pass sequencing strategy of F1 progeny.</title>
        <authorList>
            <person name="Scaglione D."/>
            <person name="Reyes-Chin-Wo S."/>
            <person name="Acquadro A."/>
            <person name="Froenicke L."/>
            <person name="Portis E."/>
            <person name="Beitel C."/>
            <person name="Tirone M."/>
            <person name="Mauro R."/>
            <person name="Lo Monaco A."/>
            <person name="Mauromicale G."/>
            <person name="Faccioli P."/>
            <person name="Cattivelli L."/>
            <person name="Rieseberg L."/>
            <person name="Michelmore R."/>
            <person name="Lanteri S."/>
        </authorList>
    </citation>
    <scope>NUCLEOTIDE SEQUENCE [LARGE SCALE GENOMIC DNA]</scope>
    <source>
        <strain evidence="11">2C</strain>
    </source>
</reference>
<evidence type="ECO:0000256" key="3">
    <source>
        <dbReference type="ARBA" id="ARBA00022512"/>
    </source>
</evidence>
<sequence length="527" mass="57386">MGKIVFISILVMLLLVNGTAENSLSDTFDIFGELESLDLEDDEIEFSDLPSWSSQHGSKILVNVDTFGAAGDGVTDDTKAVQNAWTQACSTAKSVLLVPPGRTYLVNATRFKGPCAGKLIIQEWDPKNPRNWLHFSNLSGATFQGRGVIDGSGKKWWAASCKKNKTNPCVGAPTAFTIDQSSAIKVKGLTFQNSQQMHFVISRCESVRIYSVVVSAPEDSPNTDGIHLTGSTNVVIQNSKIGTGDDCVSIVNASSNIKMKNIYCGPGHGISIGSLGKDNSTGIVSKIGGSGYVKGVRYQNVKMDNVANPIIIDQFYCDSPKSCKNQDRKVGVAMDFSNSSKVALKWAIDNLADNGDTFFIIHVKTHPPSDESRNQLWATTGSPLIPLVEFREPEVMTKYDVKMDMEVLDMLDTAARQKEIHVVAKLFWGDAREKLVEAIDDLKLDSLTSTVEISQIMYQNVSGSSKSADAMKFACSDTMPCNNIVLNNIDLERLDGKTAQTYCNSVTSINYGFIQPSANYLTSSDNI</sequence>
<evidence type="ECO:0000313" key="11">
    <source>
        <dbReference type="EMBL" id="KVI05655.1"/>
    </source>
</evidence>
<comment type="subcellular location">
    <subcellularLocation>
        <location evidence="1">Secreted</location>
        <location evidence="1">Cell wall</location>
    </subcellularLocation>
</comment>
<evidence type="ECO:0000313" key="12">
    <source>
        <dbReference type="Proteomes" id="UP000243975"/>
    </source>
</evidence>
<evidence type="ECO:0000256" key="10">
    <source>
        <dbReference type="SAM" id="SignalP"/>
    </source>
</evidence>
<dbReference type="InterPro" id="IPR012334">
    <property type="entry name" value="Pectin_lyas_fold"/>
</dbReference>
<dbReference type="STRING" id="59895.A0A118K3A8"/>
<evidence type="ECO:0000256" key="2">
    <source>
        <dbReference type="ARBA" id="ARBA00008834"/>
    </source>
</evidence>